<accession>A0A521CW90</accession>
<dbReference type="PROSITE" id="PS51257">
    <property type="entry name" value="PROKAR_LIPOPROTEIN"/>
    <property type="match status" value="1"/>
</dbReference>
<keyword evidence="2" id="KW-1185">Reference proteome</keyword>
<name>A0A521CW90_9BACT</name>
<dbReference type="RefSeq" id="WP_142454181.1">
    <property type="nucleotide sequence ID" value="NZ_FXTP01000006.1"/>
</dbReference>
<gene>
    <name evidence="1" type="ORF">SAMN06265219_106157</name>
</gene>
<dbReference type="EMBL" id="FXTP01000006">
    <property type="protein sequence ID" value="SMO63678.1"/>
    <property type="molecule type" value="Genomic_DNA"/>
</dbReference>
<evidence type="ECO:0008006" key="3">
    <source>
        <dbReference type="Google" id="ProtNLM"/>
    </source>
</evidence>
<dbReference type="AlphaFoldDB" id="A0A521CW90"/>
<organism evidence="1 2">
    <name type="scientific">Gracilimonas mengyeensis</name>
    <dbReference type="NCBI Taxonomy" id="1302730"/>
    <lineage>
        <taxon>Bacteria</taxon>
        <taxon>Pseudomonadati</taxon>
        <taxon>Balneolota</taxon>
        <taxon>Balneolia</taxon>
        <taxon>Balneolales</taxon>
        <taxon>Balneolaceae</taxon>
        <taxon>Gracilimonas</taxon>
    </lineage>
</organism>
<sequence>MVNKKREYWILGGFIMLLTLVSACGILSSDEDNTLLKVKTISAVEVALEVQGNPGDQIIIARGGEERYAFRLNQPDTLIYETGLEPATSYTWSITNQSTINGRWQNHKQQATTLDTTSSNFTWQTFSFGEHSSSVLYGVSIIDENNIWAVGEIYMNDSTGQADSDAYNVAHWNGTEWDFKKLQFYTFCNQPNTGSYPATSVIAFSENDLRISSASQVTRYNGTEQIVTECIPTSVNKLWGTDSSNVYAVGNNSTISHYNGQSWQKIETGTELDFYDIHGNEQQGVVAIAARQSVSSDKAIVRIKEDLTTKPLSTTPIPFSISGIWFDASGVTYVVGSRISVKSDIDYTGPWRVLDKSVIDHPYLFAMDANGLNDLVAVDGYGEIIHFNGGVWTLYEQGIEGNLYDIAMKENAVMAVGYDGRKAFITIGKRVTN</sequence>
<reference evidence="1 2" key="1">
    <citation type="submission" date="2017-05" db="EMBL/GenBank/DDBJ databases">
        <authorList>
            <person name="Varghese N."/>
            <person name="Submissions S."/>
        </authorList>
    </citation>
    <scope>NUCLEOTIDE SEQUENCE [LARGE SCALE GENOMIC DNA]</scope>
    <source>
        <strain evidence="1 2">DSM 21985</strain>
    </source>
</reference>
<evidence type="ECO:0000313" key="2">
    <source>
        <dbReference type="Proteomes" id="UP000317557"/>
    </source>
</evidence>
<dbReference type="Proteomes" id="UP000317557">
    <property type="component" value="Unassembled WGS sequence"/>
</dbReference>
<evidence type="ECO:0000313" key="1">
    <source>
        <dbReference type="EMBL" id="SMO63678.1"/>
    </source>
</evidence>
<dbReference type="OrthoDB" id="226401at2"/>
<protein>
    <recommendedName>
        <fullName evidence="3">Glucosyl transferase</fullName>
    </recommendedName>
</protein>
<proteinExistence type="predicted"/>